<evidence type="ECO:0000259" key="4">
    <source>
        <dbReference type="PROSITE" id="PS50956"/>
    </source>
</evidence>
<dbReference type="PANTHER" id="PTHR30154:SF53">
    <property type="entry name" value="HTH-TYPE TRANSCRIPTIONAL REGULATOR LRPC"/>
    <property type="match status" value="1"/>
</dbReference>
<organism evidence="5 6">
    <name type="scientific">Vibrio marisflavi CECT 7928</name>
    <dbReference type="NCBI Taxonomy" id="634439"/>
    <lineage>
        <taxon>Bacteria</taxon>
        <taxon>Pseudomonadati</taxon>
        <taxon>Pseudomonadota</taxon>
        <taxon>Gammaproteobacteria</taxon>
        <taxon>Vibrionales</taxon>
        <taxon>Vibrionaceae</taxon>
        <taxon>Vibrio</taxon>
    </lineage>
</organism>
<evidence type="ECO:0000256" key="1">
    <source>
        <dbReference type="ARBA" id="ARBA00023015"/>
    </source>
</evidence>
<proteinExistence type="predicted"/>
<keyword evidence="3" id="KW-0804">Transcription</keyword>
<dbReference type="Pfam" id="PF01037">
    <property type="entry name" value="AsnC_trans_reg"/>
    <property type="match status" value="1"/>
</dbReference>
<dbReference type="PRINTS" id="PR00033">
    <property type="entry name" value="HTHASNC"/>
</dbReference>
<comment type="caution">
    <text evidence="5">The sequence shown here is derived from an EMBL/GenBank/DDBJ whole genome shotgun (WGS) entry which is preliminary data.</text>
</comment>
<dbReference type="RefSeq" id="WP_237360436.1">
    <property type="nucleotide sequence ID" value="NZ_CAKLDM010000001.1"/>
</dbReference>
<evidence type="ECO:0000313" key="5">
    <source>
        <dbReference type="EMBL" id="CAH0537367.1"/>
    </source>
</evidence>
<dbReference type="InterPro" id="IPR036390">
    <property type="entry name" value="WH_DNA-bd_sf"/>
</dbReference>
<evidence type="ECO:0000256" key="2">
    <source>
        <dbReference type="ARBA" id="ARBA00023125"/>
    </source>
</evidence>
<dbReference type="InterPro" id="IPR019887">
    <property type="entry name" value="Tscrpt_reg_AsnC/Lrp_C"/>
</dbReference>
<dbReference type="SMART" id="SM00344">
    <property type="entry name" value="HTH_ASNC"/>
    <property type="match status" value="1"/>
</dbReference>
<sequence>MKEKTDEIKQKTPKEWDLDATDRRLLGALVDDATVSYAQLGERAALSAPAAHERVKRMKRSGAIRKTSVLIEPDAVNKPLLSFVHIDTKGWGMTPDLMAISQHHEVEEIHSVAGDTSMLLKIRTQNTRTLEKLLSDLFKISGVEATRTYIVLSTYLERPVQPGT</sequence>
<accession>A0ABN8E094</accession>
<dbReference type="InterPro" id="IPR036388">
    <property type="entry name" value="WH-like_DNA-bd_sf"/>
</dbReference>
<dbReference type="Gene3D" id="3.30.70.920">
    <property type="match status" value="1"/>
</dbReference>
<dbReference type="PANTHER" id="PTHR30154">
    <property type="entry name" value="LEUCINE-RESPONSIVE REGULATORY PROTEIN"/>
    <property type="match status" value="1"/>
</dbReference>
<dbReference type="PROSITE" id="PS50956">
    <property type="entry name" value="HTH_ASNC_2"/>
    <property type="match status" value="1"/>
</dbReference>
<protein>
    <submittedName>
        <fullName evidence="5">Leucine-responsive regulatory protein</fullName>
    </submittedName>
</protein>
<dbReference type="InterPro" id="IPR011008">
    <property type="entry name" value="Dimeric_a/b-barrel"/>
</dbReference>
<dbReference type="Pfam" id="PF13404">
    <property type="entry name" value="HTH_AsnC-type"/>
    <property type="match status" value="1"/>
</dbReference>
<dbReference type="Proteomes" id="UP000838748">
    <property type="component" value="Unassembled WGS sequence"/>
</dbReference>
<feature type="domain" description="HTH asnC-type" evidence="4">
    <location>
        <begin position="18"/>
        <end position="79"/>
    </location>
</feature>
<gene>
    <name evidence="5" type="primary">lrp_2</name>
    <name evidence="5" type="ORF">VMF7928_01074</name>
</gene>
<name>A0ABN8E094_9VIBR</name>
<evidence type="ECO:0000256" key="3">
    <source>
        <dbReference type="ARBA" id="ARBA00023163"/>
    </source>
</evidence>
<dbReference type="SUPFAM" id="SSF46785">
    <property type="entry name" value="Winged helix' DNA-binding domain"/>
    <property type="match status" value="1"/>
</dbReference>
<dbReference type="Gene3D" id="1.10.10.10">
    <property type="entry name" value="Winged helix-like DNA-binding domain superfamily/Winged helix DNA-binding domain"/>
    <property type="match status" value="1"/>
</dbReference>
<reference evidence="5" key="1">
    <citation type="submission" date="2021-11" db="EMBL/GenBank/DDBJ databases">
        <authorList>
            <person name="Rodrigo-Torres L."/>
            <person name="Arahal R. D."/>
            <person name="Lucena T."/>
        </authorList>
    </citation>
    <scope>NUCLEOTIDE SEQUENCE</scope>
    <source>
        <strain evidence="5">CECT 7928</strain>
    </source>
</reference>
<keyword evidence="2" id="KW-0238">DNA-binding</keyword>
<keyword evidence="6" id="KW-1185">Reference proteome</keyword>
<keyword evidence="1" id="KW-0805">Transcription regulation</keyword>
<dbReference type="EMBL" id="CAKLDM010000001">
    <property type="protein sequence ID" value="CAH0537367.1"/>
    <property type="molecule type" value="Genomic_DNA"/>
</dbReference>
<dbReference type="SUPFAM" id="SSF54909">
    <property type="entry name" value="Dimeric alpha+beta barrel"/>
    <property type="match status" value="1"/>
</dbReference>
<dbReference type="InterPro" id="IPR019888">
    <property type="entry name" value="Tscrpt_reg_AsnC-like"/>
</dbReference>
<dbReference type="InterPro" id="IPR000485">
    <property type="entry name" value="AsnC-type_HTH_dom"/>
</dbReference>
<evidence type="ECO:0000313" key="6">
    <source>
        <dbReference type="Proteomes" id="UP000838748"/>
    </source>
</evidence>